<feature type="domain" description="DUF4422" evidence="1">
    <location>
        <begin position="4"/>
        <end position="224"/>
    </location>
</feature>
<dbReference type="Pfam" id="PF14393">
    <property type="entry name" value="DUF4422"/>
    <property type="match status" value="1"/>
</dbReference>
<dbReference type="OrthoDB" id="9798746at2"/>
<dbReference type="InterPro" id="IPR025536">
    <property type="entry name" value="DUF4422"/>
</dbReference>
<dbReference type="PATRIC" id="fig|148604.4.peg.840"/>
<name>A0A0R2H3M8_9LACO</name>
<sequence>MTTYVITHKQFNYPLPTGYRPILVGAVKNANPDHYLADNEGDNISIKNPSFCELTGLYWMWKHTTDETVGLAHYRRYFSKYPSRGKMYLATLLKGQVRPVAEAELAALLNTYDWIVAEPEAGGLGTVKEQFAANHNLVDLDVTRQVIQELSPEVLPAFDEIMGRHVTSFYNMFYTSREELVAYCEWLFKVLFEVERRTDISSYSAYQQRLYGFLAERLLNVWLVYRHAKVKYLAEYQTDQLNRHYALDRFKRKLRSAD</sequence>
<gene>
    <name evidence="2" type="ORF">IV41_GL000814</name>
</gene>
<protein>
    <submittedName>
        <fullName evidence="2">Polysachharide biosynthesis protein</fullName>
    </submittedName>
</protein>
<accession>A0A0R2H3M8</accession>
<dbReference type="EMBL" id="JQBA01000022">
    <property type="protein sequence ID" value="KRN44116.1"/>
    <property type="molecule type" value="Genomic_DNA"/>
</dbReference>
<reference evidence="2 3" key="1">
    <citation type="journal article" date="2015" name="Genome Announc.">
        <title>Expanding the biotechnology potential of lactobacilli through comparative genomics of 213 strains and associated genera.</title>
        <authorList>
            <person name="Sun Z."/>
            <person name="Harris H.M."/>
            <person name="McCann A."/>
            <person name="Guo C."/>
            <person name="Argimon S."/>
            <person name="Zhang W."/>
            <person name="Yang X."/>
            <person name="Jeffery I.B."/>
            <person name="Cooney J.C."/>
            <person name="Kagawa T.F."/>
            <person name="Liu W."/>
            <person name="Song Y."/>
            <person name="Salvetti E."/>
            <person name="Wrobel A."/>
            <person name="Rasinkangas P."/>
            <person name="Parkhill J."/>
            <person name="Rea M.C."/>
            <person name="O'Sullivan O."/>
            <person name="Ritari J."/>
            <person name="Douillard F.P."/>
            <person name="Paul Ross R."/>
            <person name="Yang R."/>
            <person name="Briner A.E."/>
            <person name="Felis G.E."/>
            <person name="de Vos W.M."/>
            <person name="Barrangou R."/>
            <person name="Klaenhammer T.R."/>
            <person name="Caufield P.W."/>
            <person name="Cui Y."/>
            <person name="Zhang H."/>
            <person name="O'Toole P.W."/>
        </authorList>
    </citation>
    <scope>NUCLEOTIDE SEQUENCE [LARGE SCALE GENOMIC DNA]</scope>
    <source>
        <strain evidence="2 3">DSM 14792</strain>
    </source>
</reference>
<comment type="caution">
    <text evidence="2">The sequence shown here is derived from an EMBL/GenBank/DDBJ whole genome shotgun (WGS) entry which is preliminary data.</text>
</comment>
<dbReference type="Proteomes" id="UP000051639">
    <property type="component" value="Unassembled WGS sequence"/>
</dbReference>
<evidence type="ECO:0000259" key="1">
    <source>
        <dbReference type="Pfam" id="PF14393"/>
    </source>
</evidence>
<dbReference type="AlphaFoldDB" id="A0A0R2H3M8"/>
<keyword evidence="3" id="KW-1185">Reference proteome</keyword>
<evidence type="ECO:0000313" key="3">
    <source>
        <dbReference type="Proteomes" id="UP000051639"/>
    </source>
</evidence>
<proteinExistence type="predicted"/>
<dbReference type="STRING" id="1203076.GCA_000312405_00877"/>
<organism evidence="2 3">
    <name type="scientific">Limosilactobacillus ingluviei</name>
    <dbReference type="NCBI Taxonomy" id="148604"/>
    <lineage>
        <taxon>Bacteria</taxon>
        <taxon>Bacillati</taxon>
        <taxon>Bacillota</taxon>
        <taxon>Bacilli</taxon>
        <taxon>Lactobacillales</taxon>
        <taxon>Lactobacillaceae</taxon>
        <taxon>Limosilactobacillus</taxon>
    </lineage>
</organism>
<evidence type="ECO:0000313" key="2">
    <source>
        <dbReference type="EMBL" id="KRN44116.1"/>
    </source>
</evidence>
<dbReference type="RefSeq" id="WP_056994505.1">
    <property type="nucleotide sequence ID" value="NZ_JQBA01000022.1"/>
</dbReference>